<dbReference type="NCBIfam" id="TIGR00675">
    <property type="entry name" value="dcm"/>
    <property type="match status" value="1"/>
</dbReference>
<evidence type="ECO:0000256" key="5">
    <source>
        <dbReference type="PROSITE-ProRule" id="PRU01016"/>
    </source>
</evidence>
<proteinExistence type="inferred from homology"/>
<reference evidence="8" key="1">
    <citation type="submission" date="2022-08" db="EMBL/GenBank/DDBJ databases">
        <authorList>
            <person name="Deng Y."/>
            <person name="Han X.-F."/>
            <person name="Zhang Y.-Q."/>
        </authorList>
    </citation>
    <scope>NUCLEOTIDE SEQUENCE</scope>
    <source>
        <strain evidence="8">CPCC 203386</strain>
    </source>
</reference>
<gene>
    <name evidence="8" type="ORF">N1032_08510</name>
</gene>
<evidence type="ECO:0000256" key="4">
    <source>
        <dbReference type="ARBA" id="ARBA00022747"/>
    </source>
</evidence>
<evidence type="ECO:0000256" key="6">
    <source>
        <dbReference type="RuleBase" id="RU000416"/>
    </source>
</evidence>
<sequence>MTVPEAHPTPANPAFKLVRVLDLFAGAGGLSAGFKQSSMRYETVRAVEMDLAAASTYAANHGAEKVFAGSIQDWLRDEVVPLVDVVIGGPPCQGFSTLGKQDVEDVRNFLWHEYAETVRRAQPKYFVVENVAAFAKSSQFADFQRETSEGGLLYNYSFDYRVLNSADFGAPQARKRTVIIGWRDGQSNPGFPEPTHGPGRVHPHVAVSTAFLQRGIVEKVTQIDLPPRRTSILGGRAIPGPYLPRELHVTRNYTKLSLDRFACIREGGNRFQIDENLLPPCWKKHRTGTADVMGRLHKGKPSVTIRTEFFKPEKGRYLHPTENRAITHYEAAALQGFPEDFQFMGSKTEIARQIGNAVPIPLGAAIGRHLLGLL</sequence>
<keyword evidence="9" id="KW-1185">Reference proteome</keyword>
<name>A0ABT2H1I2_9MICO</name>
<dbReference type="SUPFAM" id="SSF53335">
    <property type="entry name" value="S-adenosyl-L-methionine-dependent methyltransferases"/>
    <property type="match status" value="1"/>
</dbReference>
<evidence type="ECO:0000256" key="2">
    <source>
        <dbReference type="ARBA" id="ARBA00022679"/>
    </source>
</evidence>
<evidence type="ECO:0000256" key="3">
    <source>
        <dbReference type="ARBA" id="ARBA00022691"/>
    </source>
</evidence>
<dbReference type="EC" id="2.1.1.37" evidence="7"/>
<dbReference type="Gene3D" id="3.40.50.150">
    <property type="entry name" value="Vaccinia Virus protein VP39"/>
    <property type="match status" value="1"/>
</dbReference>
<dbReference type="Gene3D" id="3.90.120.10">
    <property type="entry name" value="DNA Methylase, subunit A, domain 2"/>
    <property type="match status" value="1"/>
</dbReference>
<comment type="catalytic activity">
    <reaction evidence="7">
        <text>a 2'-deoxycytidine in DNA + S-adenosyl-L-methionine = a 5-methyl-2'-deoxycytidine in DNA + S-adenosyl-L-homocysteine + H(+)</text>
        <dbReference type="Rhea" id="RHEA:13681"/>
        <dbReference type="Rhea" id="RHEA-COMP:11369"/>
        <dbReference type="Rhea" id="RHEA-COMP:11370"/>
        <dbReference type="ChEBI" id="CHEBI:15378"/>
        <dbReference type="ChEBI" id="CHEBI:57856"/>
        <dbReference type="ChEBI" id="CHEBI:59789"/>
        <dbReference type="ChEBI" id="CHEBI:85452"/>
        <dbReference type="ChEBI" id="CHEBI:85454"/>
        <dbReference type="EC" id="2.1.1.37"/>
    </reaction>
</comment>
<dbReference type="PROSITE" id="PS00094">
    <property type="entry name" value="C5_MTASE_1"/>
    <property type="match status" value="1"/>
</dbReference>
<organism evidence="8 9">
    <name type="scientific">Herbiconiux daphne</name>
    <dbReference type="NCBI Taxonomy" id="2970914"/>
    <lineage>
        <taxon>Bacteria</taxon>
        <taxon>Bacillati</taxon>
        <taxon>Actinomycetota</taxon>
        <taxon>Actinomycetes</taxon>
        <taxon>Micrococcales</taxon>
        <taxon>Microbacteriaceae</taxon>
        <taxon>Herbiconiux</taxon>
    </lineage>
</organism>
<accession>A0ABT2H1I2</accession>
<dbReference type="Pfam" id="PF00145">
    <property type="entry name" value="DNA_methylase"/>
    <property type="match status" value="1"/>
</dbReference>
<comment type="caution">
    <text evidence="8">The sequence shown here is derived from an EMBL/GenBank/DDBJ whole genome shotgun (WGS) entry which is preliminary data.</text>
</comment>
<comment type="similarity">
    <text evidence="5 6">Belongs to the class I-like SAM-binding methyltransferase superfamily. C5-methyltransferase family.</text>
</comment>
<evidence type="ECO:0000313" key="8">
    <source>
        <dbReference type="EMBL" id="MCS5733780.1"/>
    </source>
</evidence>
<dbReference type="PROSITE" id="PS00095">
    <property type="entry name" value="C5_MTASE_2"/>
    <property type="match status" value="1"/>
</dbReference>
<dbReference type="InterPro" id="IPR001525">
    <property type="entry name" value="C5_MeTfrase"/>
</dbReference>
<dbReference type="InterPro" id="IPR050390">
    <property type="entry name" value="C5-Methyltransferase"/>
</dbReference>
<dbReference type="RefSeq" id="WP_259538596.1">
    <property type="nucleotide sequence ID" value="NZ_JANLCJ010000002.1"/>
</dbReference>
<dbReference type="InterPro" id="IPR029063">
    <property type="entry name" value="SAM-dependent_MTases_sf"/>
</dbReference>
<dbReference type="PRINTS" id="PR00105">
    <property type="entry name" value="C5METTRFRASE"/>
</dbReference>
<dbReference type="InterPro" id="IPR018117">
    <property type="entry name" value="C5_DNA_meth_AS"/>
</dbReference>
<dbReference type="PANTHER" id="PTHR10629">
    <property type="entry name" value="CYTOSINE-SPECIFIC METHYLTRANSFERASE"/>
    <property type="match status" value="1"/>
</dbReference>
<feature type="active site" evidence="5">
    <location>
        <position position="92"/>
    </location>
</feature>
<evidence type="ECO:0000256" key="1">
    <source>
        <dbReference type="ARBA" id="ARBA00022603"/>
    </source>
</evidence>
<dbReference type="EMBL" id="JANLCJ010000002">
    <property type="protein sequence ID" value="MCS5733780.1"/>
    <property type="molecule type" value="Genomic_DNA"/>
</dbReference>
<dbReference type="Proteomes" id="UP001165586">
    <property type="component" value="Unassembled WGS sequence"/>
</dbReference>
<dbReference type="InterPro" id="IPR031303">
    <property type="entry name" value="C5_meth_CS"/>
</dbReference>
<keyword evidence="4" id="KW-0680">Restriction system</keyword>
<evidence type="ECO:0000256" key="7">
    <source>
        <dbReference type="RuleBase" id="RU000417"/>
    </source>
</evidence>
<protein>
    <recommendedName>
        <fullName evidence="7">Cytosine-specific methyltransferase</fullName>
        <ecNumber evidence="7">2.1.1.37</ecNumber>
    </recommendedName>
</protein>
<evidence type="ECO:0000313" key="9">
    <source>
        <dbReference type="Proteomes" id="UP001165586"/>
    </source>
</evidence>
<dbReference type="PANTHER" id="PTHR10629:SF52">
    <property type="entry name" value="DNA (CYTOSINE-5)-METHYLTRANSFERASE 1"/>
    <property type="match status" value="1"/>
</dbReference>
<dbReference type="GO" id="GO:0008168">
    <property type="term" value="F:methyltransferase activity"/>
    <property type="evidence" value="ECO:0007669"/>
    <property type="project" value="UniProtKB-KW"/>
</dbReference>
<keyword evidence="2 5" id="KW-0808">Transferase</keyword>
<keyword evidence="3 5" id="KW-0949">S-adenosyl-L-methionine</keyword>
<dbReference type="GO" id="GO:0032259">
    <property type="term" value="P:methylation"/>
    <property type="evidence" value="ECO:0007669"/>
    <property type="project" value="UniProtKB-KW"/>
</dbReference>
<keyword evidence="1 5" id="KW-0489">Methyltransferase</keyword>
<dbReference type="PROSITE" id="PS51679">
    <property type="entry name" value="SAM_MT_C5"/>
    <property type="match status" value="1"/>
</dbReference>